<dbReference type="RefSeq" id="WP_015882209.1">
    <property type="nucleotide sequence ID" value="NC_012669.1"/>
</dbReference>
<organism evidence="3 4">
    <name type="scientific">Beutenbergia cavernae (strain ATCC BAA-8 / DSM 12333 / CCUG 43141 / JCM 11478 / NBRC 16432 / NCIMB 13614 / HKI 0122)</name>
    <dbReference type="NCBI Taxonomy" id="471853"/>
    <lineage>
        <taxon>Bacteria</taxon>
        <taxon>Bacillati</taxon>
        <taxon>Actinomycetota</taxon>
        <taxon>Actinomycetes</taxon>
        <taxon>Micrococcales</taxon>
        <taxon>Beutenbergiaceae</taxon>
        <taxon>Beutenbergia</taxon>
    </lineage>
</organism>
<evidence type="ECO:0000256" key="1">
    <source>
        <dbReference type="SAM" id="MobiDB-lite"/>
    </source>
</evidence>
<gene>
    <name evidence="3" type="ordered locus">Bcav_1713</name>
</gene>
<name>C5C456_BEUC1</name>
<evidence type="ECO:0000313" key="3">
    <source>
        <dbReference type="EMBL" id="ACQ79969.1"/>
    </source>
</evidence>
<evidence type="ECO:0000256" key="2">
    <source>
        <dbReference type="SAM" id="SignalP"/>
    </source>
</evidence>
<dbReference type="PROSITE" id="PS51257">
    <property type="entry name" value="PROKAR_LIPOPROTEIN"/>
    <property type="match status" value="1"/>
</dbReference>
<proteinExistence type="predicted"/>
<dbReference type="EMBL" id="CP001618">
    <property type="protein sequence ID" value="ACQ79969.1"/>
    <property type="molecule type" value="Genomic_DNA"/>
</dbReference>
<dbReference type="HOGENOM" id="CLU_037716_2_0_11"/>
<dbReference type="KEGG" id="bcv:Bcav_1713"/>
<dbReference type="STRING" id="471853.Bcav_1713"/>
<dbReference type="eggNOG" id="COG3266">
    <property type="taxonomic scope" value="Bacteria"/>
</dbReference>
<reference evidence="3 4" key="1">
    <citation type="journal article" date="2009" name="Stand. Genomic Sci.">
        <title>Complete genome sequence of Beutenbergia cavernae type strain (HKI 0122).</title>
        <authorList>
            <person name="Land M."/>
            <person name="Pukall R."/>
            <person name="Abt B."/>
            <person name="Goker M."/>
            <person name="Rohde M."/>
            <person name="Glavina Del Rio T."/>
            <person name="Tice H."/>
            <person name="Copeland A."/>
            <person name="Cheng J.F."/>
            <person name="Lucas S."/>
            <person name="Chen F."/>
            <person name="Nolan M."/>
            <person name="Bruce D."/>
            <person name="Goodwin L."/>
            <person name="Pitluck S."/>
            <person name="Ivanova N."/>
            <person name="Mavromatis K."/>
            <person name="Ovchinnikova G."/>
            <person name="Pati A."/>
            <person name="Chen A."/>
            <person name="Palaniappan K."/>
            <person name="Hauser L."/>
            <person name="Chang Y.J."/>
            <person name="Jefferies C.C."/>
            <person name="Saunders E."/>
            <person name="Brettin T."/>
            <person name="Detter J.C."/>
            <person name="Han C."/>
            <person name="Chain P."/>
            <person name="Bristow J."/>
            <person name="Eisen J.A."/>
            <person name="Markowitz V."/>
            <person name="Hugenholtz P."/>
            <person name="Kyrpides N.C."/>
            <person name="Klenk H.P."/>
            <person name="Lapidus A."/>
        </authorList>
    </citation>
    <scope>NUCLEOTIDE SEQUENCE [LARGE SCALE GENOMIC DNA]</scope>
    <source>
        <strain evidence="4">ATCC BAA-8 / DSM 12333 / NBRC 16432</strain>
    </source>
</reference>
<protein>
    <submittedName>
        <fullName evidence="3">Putative lipoprotein</fullName>
    </submittedName>
</protein>
<dbReference type="OrthoDB" id="9812120at2"/>
<dbReference type="Proteomes" id="UP000007962">
    <property type="component" value="Chromosome"/>
</dbReference>
<feature type="signal peptide" evidence="2">
    <location>
        <begin position="1"/>
        <end position="24"/>
    </location>
</feature>
<keyword evidence="3" id="KW-0449">Lipoprotein</keyword>
<feature type="chain" id="PRO_5039492267" evidence="2">
    <location>
        <begin position="25"/>
        <end position="567"/>
    </location>
</feature>
<feature type="region of interest" description="Disordered" evidence="1">
    <location>
        <begin position="191"/>
        <end position="211"/>
    </location>
</feature>
<dbReference type="AlphaFoldDB" id="C5C456"/>
<sequence length="567" mass="58295">MRKATRFAAVGIAAVLALTGCTGAGELEPDPTAEATTAAMTTAPEEATTLVAGDDPAALAITASQMFFTSASIAVLADAGDPAAQLRAASVATLLGLPVLLTGASESADADVAAELARLDATTALTVGTDVVVPEEPGRQRTRVIPAPSDPDDLATVVGREITDAQDVTADGEIEALAGLEVPGSTILTLVPEPGDEPTDDASGTPGSTDVDPDAGGLPIFLDTQVQEGVLAVSDGDTGQVAALGTARAAGADVLVVPSGDTRTDPAAIQAIAARADDLVVGFGSALGAPEVFTSRIAAARTGVELPAGGQLALPGARYVALYGSPVTPTLGVLGEQGVAETIARAQQHAAPYAALTDEPVVPALEIIVTVASSSPGDDGNYSNEWPSETFRPLVDAAHEAGMYVVLDLQPGRTSFLDQAKLYADLLALPYVGLALDPEWRLGPDQVHLEQIGSVDIAEVNEVVTWLADLTAENHLPQKILILHQFSLSMITNRGGLDTSREELAVVIHADGQGSQAAKAETWAALHADAPEGVFWGWKNFYDEDAPMLTPEQTFAVTPLPDFVSYQ</sequence>
<keyword evidence="2" id="KW-0732">Signal</keyword>
<keyword evidence="4" id="KW-1185">Reference proteome</keyword>
<evidence type="ECO:0000313" key="4">
    <source>
        <dbReference type="Proteomes" id="UP000007962"/>
    </source>
</evidence>
<accession>C5C456</accession>